<comment type="caution">
    <text evidence="3">The sequence shown here is derived from an EMBL/GenBank/DDBJ whole genome shotgun (WGS) entry which is preliminary data.</text>
</comment>
<reference evidence="3 4" key="1">
    <citation type="submission" date="2019-09" db="EMBL/GenBank/DDBJ databases">
        <title>In-depth cultivation of the pig gut microbiome towards novel bacterial diversity and tailored functional studies.</title>
        <authorList>
            <person name="Wylensek D."/>
            <person name="Hitch T.C.A."/>
            <person name="Clavel T."/>
        </authorList>
    </citation>
    <scope>NUCLEOTIDE SEQUENCE [LARGE SCALE GENOMIC DNA]</scope>
    <source>
        <strain evidence="3 4">WCA3-693-APC-4?</strain>
    </source>
</reference>
<name>A0A6N7XIB3_9FIRM</name>
<dbReference type="InterPro" id="IPR005039">
    <property type="entry name" value="Ant_C"/>
</dbReference>
<dbReference type="InterPro" id="IPR013557">
    <property type="entry name" value="AntA/B_antirep"/>
</dbReference>
<accession>A0A6N7XIB3</accession>
<dbReference type="Pfam" id="PF08346">
    <property type="entry name" value="AntA"/>
    <property type="match status" value="1"/>
</dbReference>
<proteinExistence type="predicted"/>
<organism evidence="3 4">
    <name type="scientific">Tissierella pigra</name>
    <dbReference type="NCBI Taxonomy" id="2607614"/>
    <lineage>
        <taxon>Bacteria</taxon>
        <taxon>Bacillati</taxon>
        <taxon>Bacillota</taxon>
        <taxon>Tissierellia</taxon>
        <taxon>Tissierellales</taxon>
        <taxon>Tissierellaceae</taxon>
        <taxon>Tissierella</taxon>
    </lineage>
</organism>
<keyword evidence="4" id="KW-1185">Reference proteome</keyword>
<evidence type="ECO:0000259" key="1">
    <source>
        <dbReference type="Pfam" id="PF03374"/>
    </source>
</evidence>
<feature type="domain" description="AntA/AntB antirepressor" evidence="2">
    <location>
        <begin position="17"/>
        <end position="87"/>
    </location>
</feature>
<evidence type="ECO:0000313" key="4">
    <source>
        <dbReference type="Proteomes" id="UP000469523"/>
    </source>
</evidence>
<gene>
    <name evidence="3" type="ORF">FYJ83_10015</name>
</gene>
<evidence type="ECO:0000313" key="3">
    <source>
        <dbReference type="EMBL" id="MSU01801.1"/>
    </source>
</evidence>
<dbReference type="EMBL" id="VUNQ01000019">
    <property type="protein sequence ID" value="MSU01801.1"/>
    <property type="molecule type" value="Genomic_DNA"/>
</dbReference>
<evidence type="ECO:0000259" key="2">
    <source>
        <dbReference type="Pfam" id="PF08346"/>
    </source>
</evidence>
<dbReference type="AlphaFoldDB" id="A0A6N7XIB3"/>
<sequence length="249" mass="28929">MSNLIKINYQGDRQTTSARDLWEFLGKPYTEFPKWFNHYKEYGFAENLDFRVIERFVDDVNVFGGKRKLTDYEITIDMAKELAMLQKSEKGKIARKYFIDLEKKWNSPEAIMARALKMADEKMLEYKSNIIQLEGRIQENKPKVIFAEALEASNNSILVGELAKLLARNGIEDMGQNRLFVWLRKNGYLHKKGEQYNLPTQLATDLEIIEVKTTTINNPDGSVRVTKTPKITGKGQIYFVNKFKEKEVV</sequence>
<protein>
    <submittedName>
        <fullName evidence="3">Oxidoreductase</fullName>
    </submittedName>
</protein>
<feature type="domain" description="Antirepressor protein C-terminal" evidence="1">
    <location>
        <begin position="135"/>
        <end position="245"/>
    </location>
</feature>
<dbReference type="Proteomes" id="UP000469523">
    <property type="component" value="Unassembled WGS sequence"/>
</dbReference>
<dbReference type="Pfam" id="PF03374">
    <property type="entry name" value="ANT"/>
    <property type="match status" value="1"/>
</dbReference>
<dbReference type="GO" id="GO:0003677">
    <property type="term" value="F:DNA binding"/>
    <property type="evidence" value="ECO:0007669"/>
    <property type="project" value="InterPro"/>
</dbReference>
<dbReference type="RefSeq" id="WP_154440222.1">
    <property type="nucleotide sequence ID" value="NZ_VUNQ01000019.1"/>
</dbReference>